<reference evidence="1" key="1">
    <citation type="submission" date="2009-10" db="EMBL/GenBank/DDBJ databases">
        <title>Diversity of trophic interactions inside an arsenic-rich microbial ecosystem.</title>
        <authorList>
            <person name="Bertin P.N."/>
            <person name="Heinrich-Salmeron A."/>
            <person name="Pelletier E."/>
            <person name="Goulhen-Chollet F."/>
            <person name="Arsene-Ploetze F."/>
            <person name="Gallien S."/>
            <person name="Calteau A."/>
            <person name="Vallenet D."/>
            <person name="Casiot C."/>
            <person name="Chane-Woon-Ming B."/>
            <person name="Giloteaux L."/>
            <person name="Barakat M."/>
            <person name="Bonnefoy V."/>
            <person name="Bruneel O."/>
            <person name="Chandler M."/>
            <person name="Cleiss J."/>
            <person name="Duran R."/>
            <person name="Elbaz-Poulichet F."/>
            <person name="Fonknechten N."/>
            <person name="Lauga B."/>
            <person name="Mornico D."/>
            <person name="Ortet P."/>
            <person name="Schaeffer C."/>
            <person name="Siguier P."/>
            <person name="Alexander Thil Smith A."/>
            <person name="Van Dorsselaer A."/>
            <person name="Weissenbach J."/>
            <person name="Medigue C."/>
            <person name="Le Paslier D."/>
        </authorList>
    </citation>
    <scope>NUCLEOTIDE SEQUENCE</scope>
</reference>
<organism evidence="1">
    <name type="scientific">mine drainage metagenome</name>
    <dbReference type="NCBI Taxonomy" id="410659"/>
    <lineage>
        <taxon>unclassified sequences</taxon>
        <taxon>metagenomes</taxon>
        <taxon>ecological metagenomes</taxon>
    </lineage>
</organism>
<evidence type="ECO:0008006" key="2">
    <source>
        <dbReference type="Google" id="ProtNLM"/>
    </source>
</evidence>
<evidence type="ECO:0000313" key="1">
    <source>
        <dbReference type="EMBL" id="CBI07202.1"/>
    </source>
</evidence>
<sequence>MLDALQITALHDQLNETWHREALESWLPPAQPWLALVAQQHLANFELWHTEDAARATNVTDEQLARIKRHIDATNQRRNDLAEAMDAQLLAWLAPFDLPNPNAELHSESPGLMIDRLSILSLKIFHTTEEIERVDASNGHRERNRQRLTTLAIQRTDLAGCLGQLWSQTEKGTRRFKLYQQLKMYNDPTLNPAVYQHG</sequence>
<gene>
    <name evidence="1" type="ORF">CARN6_0526</name>
</gene>
<dbReference type="InterPro" id="IPR025350">
    <property type="entry name" value="DUF4254"/>
</dbReference>
<dbReference type="EMBL" id="CABQ01000076">
    <property type="protein sequence ID" value="CBI07202.1"/>
    <property type="molecule type" value="Genomic_DNA"/>
</dbReference>
<accession>E6QIY6</accession>
<protein>
    <recommendedName>
        <fullName evidence="2">DUF4254 domain-containing protein</fullName>
    </recommendedName>
</protein>
<comment type="caution">
    <text evidence="1">The sequence shown here is derived from an EMBL/GenBank/DDBJ whole genome shotgun (WGS) entry which is preliminary data.</text>
</comment>
<dbReference type="AlphaFoldDB" id="E6QIY6"/>
<name>E6QIY6_9ZZZZ</name>
<dbReference type="Pfam" id="PF14063">
    <property type="entry name" value="DUF4254"/>
    <property type="match status" value="1"/>
</dbReference>
<proteinExistence type="predicted"/>